<keyword evidence="2" id="KW-0812">Transmembrane</keyword>
<feature type="transmembrane region" description="Helical" evidence="2">
    <location>
        <begin position="142"/>
        <end position="159"/>
    </location>
</feature>
<dbReference type="RefSeq" id="WP_350271755.1">
    <property type="nucleotide sequence ID" value="NZ_AP027733.1"/>
</dbReference>
<evidence type="ECO:0000313" key="5">
    <source>
        <dbReference type="Proteomes" id="UP001321486"/>
    </source>
</evidence>
<keyword evidence="2" id="KW-1133">Transmembrane helix</keyword>
<organism evidence="4 5">
    <name type="scientific">Frondihabitans sucicola</name>
    <dbReference type="NCBI Taxonomy" id="1268041"/>
    <lineage>
        <taxon>Bacteria</taxon>
        <taxon>Bacillati</taxon>
        <taxon>Actinomycetota</taxon>
        <taxon>Actinomycetes</taxon>
        <taxon>Micrococcales</taxon>
        <taxon>Microbacteriaceae</taxon>
        <taxon>Frondihabitans</taxon>
    </lineage>
</organism>
<dbReference type="EMBL" id="AP027733">
    <property type="protein sequence ID" value="BDZ52343.1"/>
    <property type="molecule type" value="Genomic_DNA"/>
</dbReference>
<sequence>MQQLVLCHKHDRIHEGVAHRGLGAAETLVMYECEGSVWARMTPVAPDSSGTVPSNLLVTADVVRVGPLGLGSVAKQTAIREVLAARRAKTPPAAAVRAPERPVAPRATPAQPRPPQAVRTPPNPPAESATATQEPTGDYLDLHPALPAGIIGAIMALVGTGDLDYGYYIVLRWALLGVAIVLAIYARKSRRTGWVVTAAVIAAIWFPVRFFELPQGTWVWLDVAAAIAVLVGGFSLPAPRYREDDMGKPVVRWKWWMTTALVAGIIAVMTWFALQPRGADCDNYVDADDGTSYCVD</sequence>
<keyword evidence="2" id="KW-0472">Membrane</keyword>
<name>A0ABN6YAD9_9MICO</name>
<evidence type="ECO:0000256" key="1">
    <source>
        <dbReference type="SAM" id="MobiDB-lite"/>
    </source>
</evidence>
<feature type="region of interest" description="Disordered" evidence="1">
    <location>
        <begin position="90"/>
        <end position="134"/>
    </location>
</feature>
<accession>A0ABN6YAD9</accession>
<feature type="transmembrane region" description="Helical" evidence="2">
    <location>
        <begin position="217"/>
        <end position="234"/>
    </location>
</feature>
<evidence type="ECO:0000313" key="3">
    <source>
        <dbReference type="EMBL" id="BDZ52343.1"/>
    </source>
</evidence>
<reference evidence="4" key="1">
    <citation type="journal article" date="2014" name="Int. J. Syst. Evol. Microbiol.">
        <title>Complete genome of a new Firmicutes species belonging to the dominant human colonic microbiota ('Ruminococcus bicirculans') reveals two chromosomes and a selective capacity to utilize plant glucans.</title>
        <authorList>
            <consortium name="NISC Comparative Sequencing Program"/>
            <person name="Wegmann U."/>
            <person name="Louis P."/>
            <person name="Goesmann A."/>
            <person name="Henrissat B."/>
            <person name="Duncan S.H."/>
            <person name="Flint H.J."/>
        </authorList>
    </citation>
    <scope>NUCLEOTIDE SEQUENCE</scope>
    <source>
        <strain evidence="4">NBRC 108728</strain>
    </source>
</reference>
<feature type="transmembrane region" description="Helical" evidence="2">
    <location>
        <begin position="165"/>
        <end position="186"/>
    </location>
</feature>
<reference evidence="4" key="3">
    <citation type="submission" date="2023-02" db="EMBL/GenBank/DDBJ databases">
        <authorList>
            <person name="Sun Q."/>
            <person name="Mori K."/>
        </authorList>
    </citation>
    <scope>NUCLEOTIDE SEQUENCE</scope>
    <source>
        <strain evidence="4">NBRC 108728</strain>
        <plasmid evidence="4">pNBRC108728a</plasmid>
    </source>
</reference>
<dbReference type="Proteomes" id="UP001321486">
    <property type="component" value="Plasmid pNBRC108728a"/>
</dbReference>
<dbReference type="EMBL" id="AP027733">
    <property type="protein sequence ID" value="BDZ52910.1"/>
    <property type="molecule type" value="Genomic_DNA"/>
</dbReference>
<dbReference type="Pfam" id="PF20619">
    <property type="entry name" value="DUF6804"/>
    <property type="match status" value="1"/>
</dbReference>
<gene>
    <name evidence="3" type="ORF">GCM10025867_45840</name>
    <name evidence="4" type="ORF">GCM10025867_51510</name>
</gene>
<feature type="transmembrane region" description="Helical" evidence="2">
    <location>
        <begin position="193"/>
        <end position="211"/>
    </location>
</feature>
<geneLocation type="plasmid" evidence="4 5">
    <name>pNBRC108728a</name>
</geneLocation>
<feature type="transmembrane region" description="Helical" evidence="2">
    <location>
        <begin position="255"/>
        <end position="274"/>
    </location>
</feature>
<evidence type="ECO:0000256" key="2">
    <source>
        <dbReference type="SAM" id="Phobius"/>
    </source>
</evidence>
<keyword evidence="5" id="KW-1185">Reference proteome</keyword>
<reference evidence="5" key="2">
    <citation type="journal article" date="2019" name="Int. J. Syst. Evol. Microbiol.">
        <title>The Global Catalogue of Microorganisms (GCM) 10K type strain sequencing project: providing services to taxonomists for standard genome sequencing and annotation.</title>
        <authorList>
            <consortium name="The Broad Institute Genomics Platform"/>
            <consortium name="The Broad Institute Genome Sequencing Center for Infectious Disease"/>
            <person name="Wu L."/>
            <person name="Ma J."/>
        </authorList>
    </citation>
    <scope>NUCLEOTIDE SEQUENCE [LARGE SCALE GENOMIC DNA]</scope>
    <source>
        <strain evidence="5">NBRC 108728</strain>
    </source>
</reference>
<protein>
    <submittedName>
        <fullName evidence="4">Uncharacterized protein</fullName>
    </submittedName>
</protein>
<feature type="compositionally biased region" description="Pro residues" evidence="1">
    <location>
        <begin position="111"/>
        <end position="125"/>
    </location>
</feature>
<keyword evidence="4" id="KW-0614">Plasmid</keyword>
<proteinExistence type="predicted"/>
<dbReference type="InterPro" id="IPR046548">
    <property type="entry name" value="DUF6804"/>
</dbReference>
<evidence type="ECO:0000313" key="4">
    <source>
        <dbReference type="EMBL" id="BDZ52910.1"/>
    </source>
</evidence>